<feature type="domain" description="N6 adenine-specific DNA methyltransferase N-terminal" evidence="9">
    <location>
        <begin position="17"/>
        <end position="143"/>
    </location>
</feature>
<evidence type="ECO:0000313" key="10">
    <source>
        <dbReference type="EMBL" id="KFI45200.1"/>
    </source>
</evidence>
<dbReference type="GeneID" id="303204766"/>
<keyword evidence="3 10" id="KW-0489">Methyltransferase</keyword>
<dbReference type="SUPFAM" id="SSF53335">
    <property type="entry name" value="S-adenosyl-L-methionine-dependent methyltransferases"/>
    <property type="match status" value="1"/>
</dbReference>
<dbReference type="GO" id="GO:0032259">
    <property type="term" value="P:methylation"/>
    <property type="evidence" value="ECO:0007669"/>
    <property type="project" value="UniProtKB-KW"/>
</dbReference>
<evidence type="ECO:0000256" key="2">
    <source>
        <dbReference type="ARBA" id="ARBA00011900"/>
    </source>
</evidence>
<evidence type="ECO:0000256" key="5">
    <source>
        <dbReference type="ARBA" id="ARBA00022691"/>
    </source>
</evidence>
<dbReference type="InterPro" id="IPR038333">
    <property type="entry name" value="T1MK-like_N_sf"/>
</dbReference>
<reference evidence="10 11" key="1">
    <citation type="submission" date="2014-03" db="EMBL/GenBank/DDBJ databases">
        <title>Genomics of Bifidobacteria.</title>
        <authorList>
            <person name="Ventura M."/>
            <person name="Milani C."/>
            <person name="Lugli G.A."/>
        </authorList>
    </citation>
    <scope>NUCLEOTIDE SEQUENCE [LARGE SCALE GENOMIC DNA]</scope>
    <source>
        <strain evidence="10 11">LMG 10736</strain>
    </source>
</reference>
<comment type="catalytic activity">
    <reaction evidence="7">
        <text>a 2'-deoxyadenosine in DNA + S-adenosyl-L-methionine = an N(6)-methyl-2'-deoxyadenosine in DNA + S-adenosyl-L-homocysteine + H(+)</text>
        <dbReference type="Rhea" id="RHEA:15197"/>
        <dbReference type="Rhea" id="RHEA-COMP:12418"/>
        <dbReference type="Rhea" id="RHEA-COMP:12419"/>
        <dbReference type="ChEBI" id="CHEBI:15378"/>
        <dbReference type="ChEBI" id="CHEBI:57856"/>
        <dbReference type="ChEBI" id="CHEBI:59789"/>
        <dbReference type="ChEBI" id="CHEBI:90615"/>
        <dbReference type="ChEBI" id="CHEBI:90616"/>
        <dbReference type="EC" id="2.1.1.72"/>
    </reaction>
</comment>
<dbReference type="InterPro" id="IPR022749">
    <property type="entry name" value="D12N6_MeTrfase_N"/>
</dbReference>
<dbReference type="PANTHER" id="PTHR42998">
    <property type="entry name" value="TYPE I RESTRICTION ENZYME HINDVIIP M PROTEIN-RELATED"/>
    <property type="match status" value="1"/>
</dbReference>
<dbReference type="PRINTS" id="PR00507">
    <property type="entry name" value="N12N6MTFRASE"/>
</dbReference>
<comment type="similarity">
    <text evidence="1">Belongs to the N(4)/N(6)-methyltransferase family.</text>
</comment>
<dbReference type="Gene3D" id="3.40.50.150">
    <property type="entry name" value="Vaccinia Virus protein VP39"/>
    <property type="match status" value="1"/>
</dbReference>
<dbReference type="PANTHER" id="PTHR42998:SF1">
    <property type="entry name" value="TYPE I RESTRICTION ENZYME HINDI METHYLASE SUBUNIT"/>
    <property type="match status" value="1"/>
</dbReference>
<feature type="domain" description="DNA methylase adenine-specific" evidence="8">
    <location>
        <begin position="154"/>
        <end position="468"/>
    </location>
</feature>
<gene>
    <name evidence="10" type="ORF">BBOU_1666</name>
</gene>
<organism evidence="10 11">
    <name type="scientific">Bifidobacterium boum</name>
    <dbReference type="NCBI Taxonomy" id="78343"/>
    <lineage>
        <taxon>Bacteria</taxon>
        <taxon>Bacillati</taxon>
        <taxon>Actinomycetota</taxon>
        <taxon>Actinomycetes</taxon>
        <taxon>Bifidobacteriales</taxon>
        <taxon>Bifidobacteriaceae</taxon>
        <taxon>Bifidobacterium</taxon>
    </lineage>
</organism>
<dbReference type="EMBL" id="JGYQ01000018">
    <property type="protein sequence ID" value="KFI45200.1"/>
    <property type="molecule type" value="Genomic_DNA"/>
</dbReference>
<dbReference type="CDD" id="cd02440">
    <property type="entry name" value="AdoMet_MTases"/>
    <property type="match status" value="1"/>
</dbReference>
<dbReference type="OrthoDB" id="9784823at2"/>
<dbReference type="AlphaFoldDB" id="A0A086ZFA0"/>
<evidence type="ECO:0000256" key="3">
    <source>
        <dbReference type="ARBA" id="ARBA00022603"/>
    </source>
</evidence>
<dbReference type="REBASE" id="384794">
    <property type="entry name" value="M.Bbo10736ORF1666P"/>
</dbReference>
<keyword evidence="11" id="KW-1185">Reference proteome</keyword>
<evidence type="ECO:0000256" key="6">
    <source>
        <dbReference type="ARBA" id="ARBA00022747"/>
    </source>
</evidence>
<dbReference type="InterPro" id="IPR003356">
    <property type="entry name" value="DNA_methylase_A-5"/>
</dbReference>
<dbReference type="InterPro" id="IPR029063">
    <property type="entry name" value="SAM-dependent_MTases_sf"/>
</dbReference>
<comment type="caution">
    <text evidence="10">The sequence shown here is derived from an EMBL/GenBank/DDBJ whole genome shotgun (WGS) entry which is preliminary data.</text>
</comment>
<dbReference type="RefSeq" id="WP_026503221.1">
    <property type="nucleotide sequence ID" value="NZ_JGYQ01000018.1"/>
</dbReference>
<keyword evidence="6" id="KW-0680">Restriction system</keyword>
<dbReference type="GO" id="GO:0009307">
    <property type="term" value="P:DNA restriction-modification system"/>
    <property type="evidence" value="ECO:0007669"/>
    <property type="project" value="UniProtKB-KW"/>
</dbReference>
<evidence type="ECO:0000256" key="7">
    <source>
        <dbReference type="ARBA" id="ARBA00047942"/>
    </source>
</evidence>
<dbReference type="Proteomes" id="UP000029093">
    <property type="component" value="Unassembled WGS sequence"/>
</dbReference>
<dbReference type="PROSITE" id="PS00092">
    <property type="entry name" value="N6_MTASE"/>
    <property type="match status" value="1"/>
</dbReference>
<evidence type="ECO:0000313" key="11">
    <source>
        <dbReference type="Proteomes" id="UP000029093"/>
    </source>
</evidence>
<sequence length="509" mass="57461">MAKAAKKNTNTQEIGFEEKIWEAADRMRGHIDASEYKNVVLGLIFLKYISDRFEQKHRALVEEGEGFEEDRDEYEADGIFWVPKDSRWETVAAAAHTPEIGKVIDNAMRQIEAENDSLKGILPKNFARQELDKRMLGDVVDLFTNVTMVSEDNTQDVLGRTYEYCLQKFAEKEGKNAGEFYTPTCVVRTLVEIIQPFHGRVYDPCCGSGGMFVQSARFVEHHSGSLNDISVFGQESNPTTWKMAKMNLAIRGIDADLGPRNADTFSDDLHKDKRFDFVLANPPFNDKDWGGDMLRDDPRWDYGTPPEGNANFAWLQHMVHHLSDDGRMGMVLANGSLSSQQSGEGDIRANIVKSDIVEGIVALPDKLFYSTGIPVCLWIINKDKHNHAEETGKVLFVDARELGTLVTRKMRELKDDDIARIADAFTAFRNGELEEEKGFSAVATLDEIGKQDYILTPGRYVGIADVEDDDEPFDEKMKRLTGELSKCFEESNRLQEEIKKNLEAIGYGL</sequence>
<evidence type="ECO:0000259" key="8">
    <source>
        <dbReference type="Pfam" id="PF02384"/>
    </source>
</evidence>
<keyword evidence="5" id="KW-0949">S-adenosyl-L-methionine</keyword>
<proteinExistence type="inferred from homology"/>
<dbReference type="InterPro" id="IPR002052">
    <property type="entry name" value="DNA_methylase_N6_adenine_CS"/>
</dbReference>
<dbReference type="GO" id="GO:0009007">
    <property type="term" value="F:site-specific DNA-methyltransferase (adenine-specific) activity"/>
    <property type="evidence" value="ECO:0007669"/>
    <property type="project" value="UniProtKB-EC"/>
</dbReference>
<accession>A0A086ZFA0</accession>
<dbReference type="GO" id="GO:0003677">
    <property type="term" value="F:DNA binding"/>
    <property type="evidence" value="ECO:0007669"/>
    <property type="project" value="InterPro"/>
</dbReference>
<dbReference type="Pfam" id="PF02384">
    <property type="entry name" value="N6_Mtase"/>
    <property type="match status" value="1"/>
</dbReference>
<evidence type="ECO:0000256" key="4">
    <source>
        <dbReference type="ARBA" id="ARBA00022679"/>
    </source>
</evidence>
<keyword evidence="4 10" id="KW-0808">Transferase</keyword>
<evidence type="ECO:0000256" key="1">
    <source>
        <dbReference type="ARBA" id="ARBA00006594"/>
    </source>
</evidence>
<evidence type="ECO:0000259" key="9">
    <source>
        <dbReference type="Pfam" id="PF12161"/>
    </source>
</evidence>
<name>A0A086ZFA0_9BIFI</name>
<dbReference type="Gene3D" id="1.20.1260.30">
    <property type="match status" value="1"/>
</dbReference>
<dbReference type="Pfam" id="PF12161">
    <property type="entry name" value="HsdM_N"/>
    <property type="match status" value="1"/>
</dbReference>
<dbReference type="GO" id="GO:0008170">
    <property type="term" value="F:N-methyltransferase activity"/>
    <property type="evidence" value="ECO:0007669"/>
    <property type="project" value="InterPro"/>
</dbReference>
<dbReference type="InterPro" id="IPR052916">
    <property type="entry name" value="Type-I_RE_MTase_Subunit"/>
</dbReference>
<protein>
    <recommendedName>
        <fullName evidence="2">site-specific DNA-methyltransferase (adenine-specific)</fullName>
        <ecNumber evidence="2">2.1.1.72</ecNumber>
    </recommendedName>
</protein>
<dbReference type="EC" id="2.1.1.72" evidence="2"/>